<comment type="similarity">
    <text evidence="6">Belongs to the class-II pyridoxal-phosphate-dependent aminotransferase family. Histidinol-phosphate aminotransferase subfamily.</text>
</comment>
<dbReference type="Proteomes" id="UP000657177">
    <property type="component" value="Unassembled WGS sequence"/>
</dbReference>
<keyword evidence="5 6" id="KW-0663">Pyridoxal phosphate</keyword>
<keyword evidence="6" id="KW-0028">Amino-acid biosynthesis</keyword>
<dbReference type="HAMAP" id="MF_01023">
    <property type="entry name" value="HisC_aminotrans_2"/>
    <property type="match status" value="1"/>
</dbReference>
<comment type="caution">
    <text evidence="8">The sequence shown here is derived from an EMBL/GenBank/DDBJ whole genome shotgun (WGS) entry which is preliminary data.</text>
</comment>
<dbReference type="UniPathway" id="UPA00031">
    <property type="reaction ID" value="UER00012"/>
</dbReference>
<dbReference type="Gene3D" id="3.40.640.10">
    <property type="entry name" value="Type I PLP-dependent aspartate aminotransferase-like (Major domain)"/>
    <property type="match status" value="1"/>
</dbReference>
<dbReference type="InterPro" id="IPR015421">
    <property type="entry name" value="PyrdxlP-dep_Trfase_major"/>
</dbReference>
<evidence type="ECO:0000256" key="5">
    <source>
        <dbReference type="ARBA" id="ARBA00022898"/>
    </source>
</evidence>
<evidence type="ECO:0000256" key="6">
    <source>
        <dbReference type="HAMAP-Rule" id="MF_01023"/>
    </source>
</evidence>
<comment type="cofactor">
    <cofactor evidence="1 6">
        <name>pyridoxal 5'-phosphate</name>
        <dbReference type="ChEBI" id="CHEBI:597326"/>
    </cofactor>
</comment>
<dbReference type="NCBIfam" id="TIGR01141">
    <property type="entry name" value="hisC"/>
    <property type="match status" value="1"/>
</dbReference>
<dbReference type="EC" id="2.6.1.9" evidence="6"/>
<evidence type="ECO:0000256" key="1">
    <source>
        <dbReference type="ARBA" id="ARBA00001933"/>
    </source>
</evidence>
<evidence type="ECO:0000313" key="8">
    <source>
        <dbReference type="EMBL" id="MBA2132232.1"/>
    </source>
</evidence>
<sequence length="369" mass="40066">MTVENLIRREILGITPYVPGKPIEEVQRELGLTEVIKLASNENPIGPSPRAIQAATAALAETHLYPDGNCYLLKAALAAELGVKPEEIIVGNGCDEVIKLVAEAFFRPGDEVIVADPTFGEYAYATQLMGARLVKVKGEGLGHDLAKMAAAVTPRTKAIFLCNPNNPTGTMNTRAEMEAFIARIPPEVLIIIDQAYYEYVADPDYPNGIEFKGDGRVLTLRTFSKIYGLAGFRVGYGVGDAELIAFLNRVREPFNVNRIGQAAAVAALADREHVARSLEVNRRGMAQIVRGLTALGLAYTPSVTNFILFATPYPAVRVFAEMMKKGVIVRPANIFGLPQHIRVTIGTEEQNERFLDVLAAVLAGLKESS</sequence>
<dbReference type="AlphaFoldDB" id="A0A8J6I0T7"/>
<proteinExistence type="inferred from homology"/>
<dbReference type="PANTHER" id="PTHR43643:SF3">
    <property type="entry name" value="HISTIDINOL-PHOSPHATE AMINOTRANSFERASE"/>
    <property type="match status" value="1"/>
</dbReference>
<keyword evidence="6" id="KW-0368">Histidine biosynthesis</keyword>
<organism evidence="8 9">
    <name type="scientific">Capillibacterium thermochitinicola</name>
    <dbReference type="NCBI Taxonomy" id="2699427"/>
    <lineage>
        <taxon>Bacteria</taxon>
        <taxon>Bacillati</taxon>
        <taxon>Bacillota</taxon>
        <taxon>Capillibacterium</taxon>
    </lineage>
</organism>
<dbReference type="InterPro" id="IPR015424">
    <property type="entry name" value="PyrdxlP-dep_Trfase"/>
</dbReference>
<evidence type="ECO:0000259" key="7">
    <source>
        <dbReference type="Pfam" id="PF00155"/>
    </source>
</evidence>
<dbReference type="GO" id="GO:0004400">
    <property type="term" value="F:histidinol-phosphate transaminase activity"/>
    <property type="evidence" value="ECO:0007669"/>
    <property type="project" value="UniProtKB-UniRule"/>
</dbReference>
<evidence type="ECO:0000256" key="4">
    <source>
        <dbReference type="ARBA" id="ARBA00022679"/>
    </source>
</evidence>
<keyword evidence="3 6" id="KW-0032">Aminotransferase</keyword>
<dbReference type="InterPro" id="IPR005861">
    <property type="entry name" value="HisP_aminotrans"/>
</dbReference>
<dbReference type="SUPFAM" id="SSF53383">
    <property type="entry name" value="PLP-dependent transferases"/>
    <property type="match status" value="1"/>
</dbReference>
<keyword evidence="9" id="KW-1185">Reference proteome</keyword>
<comment type="catalytic activity">
    <reaction evidence="6">
        <text>L-histidinol phosphate + 2-oxoglutarate = 3-(imidazol-4-yl)-2-oxopropyl phosphate + L-glutamate</text>
        <dbReference type="Rhea" id="RHEA:23744"/>
        <dbReference type="ChEBI" id="CHEBI:16810"/>
        <dbReference type="ChEBI" id="CHEBI:29985"/>
        <dbReference type="ChEBI" id="CHEBI:57766"/>
        <dbReference type="ChEBI" id="CHEBI:57980"/>
        <dbReference type="EC" id="2.6.1.9"/>
    </reaction>
</comment>
<feature type="domain" description="Aminotransferase class I/classII large" evidence="7">
    <location>
        <begin position="34"/>
        <end position="358"/>
    </location>
</feature>
<accession>A0A8J6I0T7</accession>
<evidence type="ECO:0000313" key="9">
    <source>
        <dbReference type="Proteomes" id="UP000657177"/>
    </source>
</evidence>
<feature type="modified residue" description="N6-(pyridoxal phosphate)lysine" evidence="6">
    <location>
        <position position="225"/>
    </location>
</feature>
<dbReference type="InterPro" id="IPR004839">
    <property type="entry name" value="Aminotransferase_I/II_large"/>
</dbReference>
<dbReference type="PANTHER" id="PTHR43643">
    <property type="entry name" value="HISTIDINOL-PHOSPHATE AMINOTRANSFERASE 2"/>
    <property type="match status" value="1"/>
</dbReference>
<comment type="pathway">
    <text evidence="6">Amino-acid biosynthesis; L-histidine biosynthesis; L-histidine from 5-phospho-alpha-D-ribose 1-diphosphate: step 7/9.</text>
</comment>
<evidence type="ECO:0000256" key="3">
    <source>
        <dbReference type="ARBA" id="ARBA00022576"/>
    </source>
</evidence>
<name>A0A8J6I0T7_9FIRM</name>
<reference evidence="8" key="1">
    <citation type="submission" date="2020-06" db="EMBL/GenBank/DDBJ databases">
        <title>Novel chitinolytic bacterium.</title>
        <authorList>
            <person name="Ungkulpasvich U."/>
            <person name="Kosugi A."/>
            <person name="Uke A."/>
        </authorList>
    </citation>
    <scope>NUCLEOTIDE SEQUENCE</scope>
    <source>
        <strain evidence="8">UUS1-1</strain>
    </source>
</reference>
<dbReference type="InterPro" id="IPR015422">
    <property type="entry name" value="PyrdxlP-dep_Trfase_small"/>
</dbReference>
<dbReference type="Gene3D" id="3.90.1150.10">
    <property type="entry name" value="Aspartate Aminotransferase, domain 1"/>
    <property type="match status" value="1"/>
</dbReference>
<protein>
    <recommendedName>
        <fullName evidence="6">Histidinol-phosphate aminotransferase</fullName>
        <ecNumber evidence="6">2.6.1.9</ecNumber>
    </recommendedName>
    <alternativeName>
        <fullName evidence="6">Imidazole acetol-phosphate transaminase</fullName>
    </alternativeName>
</protein>
<dbReference type="EMBL" id="JAAKDE010000003">
    <property type="protein sequence ID" value="MBA2132232.1"/>
    <property type="molecule type" value="Genomic_DNA"/>
</dbReference>
<evidence type="ECO:0000256" key="2">
    <source>
        <dbReference type="ARBA" id="ARBA00011738"/>
    </source>
</evidence>
<dbReference type="CDD" id="cd00609">
    <property type="entry name" value="AAT_like"/>
    <property type="match status" value="1"/>
</dbReference>
<dbReference type="Pfam" id="PF00155">
    <property type="entry name" value="Aminotran_1_2"/>
    <property type="match status" value="1"/>
</dbReference>
<dbReference type="InterPro" id="IPR050106">
    <property type="entry name" value="HistidinolP_aminotransfase"/>
</dbReference>
<dbReference type="RefSeq" id="WP_181338689.1">
    <property type="nucleotide sequence ID" value="NZ_JAAKDE010000003.1"/>
</dbReference>
<gene>
    <name evidence="6" type="primary">hisC</name>
    <name evidence="8" type="ORF">G5B42_01520</name>
</gene>
<keyword evidence="4 6" id="KW-0808">Transferase</keyword>
<dbReference type="GO" id="GO:0000105">
    <property type="term" value="P:L-histidine biosynthetic process"/>
    <property type="evidence" value="ECO:0007669"/>
    <property type="project" value="UniProtKB-UniRule"/>
</dbReference>
<comment type="subunit">
    <text evidence="2 6">Homodimer.</text>
</comment>
<dbReference type="GO" id="GO:0030170">
    <property type="term" value="F:pyridoxal phosphate binding"/>
    <property type="evidence" value="ECO:0007669"/>
    <property type="project" value="InterPro"/>
</dbReference>